<feature type="compositionally biased region" description="Low complexity" evidence="1">
    <location>
        <begin position="27"/>
        <end position="69"/>
    </location>
</feature>
<feature type="compositionally biased region" description="Low complexity" evidence="1">
    <location>
        <begin position="76"/>
        <end position="98"/>
    </location>
</feature>
<dbReference type="EMBL" id="JARKNE010000002">
    <property type="protein sequence ID" value="KAK5843624.1"/>
    <property type="molecule type" value="Genomic_DNA"/>
</dbReference>
<keyword evidence="2" id="KW-1133">Transmembrane helix</keyword>
<feature type="compositionally biased region" description="Polar residues" evidence="1">
    <location>
        <begin position="149"/>
        <end position="158"/>
    </location>
</feature>
<feature type="region of interest" description="Disordered" evidence="1">
    <location>
        <begin position="27"/>
        <end position="160"/>
    </location>
</feature>
<name>A0ABR0QWC4_GOSAR</name>
<organism evidence="3 4">
    <name type="scientific">Gossypium arboreum</name>
    <name type="common">Tree cotton</name>
    <name type="synonym">Gossypium nanking</name>
    <dbReference type="NCBI Taxonomy" id="29729"/>
    <lineage>
        <taxon>Eukaryota</taxon>
        <taxon>Viridiplantae</taxon>
        <taxon>Streptophyta</taxon>
        <taxon>Embryophyta</taxon>
        <taxon>Tracheophyta</taxon>
        <taxon>Spermatophyta</taxon>
        <taxon>Magnoliopsida</taxon>
        <taxon>eudicotyledons</taxon>
        <taxon>Gunneridae</taxon>
        <taxon>Pentapetalae</taxon>
        <taxon>rosids</taxon>
        <taxon>malvids</taxon>
        <taxon>Malvales</taxon>
        <taxon>Malvaceae</taxon>
        <taxon>Malvoideae</taxon>
        <taxon>Gossypium</taxon>
    </lineage>
</organism>
<evidence type="ECO:0008006" key="5">
    <source>
        <dbReference type="Google" id="ProtNLM"/>
    </source>
</evidence>
<feature type="transmembrane region" description="Helical" evidence="2">
    <location>
        <begin position="164"/>
        <end position="183"/>
    </location>
</feature>
<comment type="caution">
    <text evidence="3">The sequence shown here is derived from an EMBL/GenBank/DDBJ whole genome shotgun (WGS) entry which is preliminary data.</text>
</comment>
<gene>
    <name evidence="3" type="ORF">PVK06_006082</name>
</gene>
<accession>A0ABR0QWC4</accession>
<evidence type="ECO:0000256" key="2">
    <source>
        <dbReference type="SAM" id="Phobius"/>
    </source>
</evidence>
<proteinExistence type="predicted"/>
<keyword evidence="2" id="KW-0472">Membrane</keyword>
<feature type="transmembrane region" description="Helical" evidence="2">
    <location>
        <begin position="6"/>
        <end position="24"/>
    </location>
</feature>
<protein>
    <recommendedName>
        <fullName evidence="5">Classical arabinogalactan protein 6-like</fullName>
    </recommendedName>
</protein>
<evidence type="ECO:0000313" key="4">
    <source>
        <dbReference type="Proteomes" id="UP001358586"/>
    </source>
</evidence>
<feature type="compositionally biased region" description="Polar residues" evidence="1">
    <location>
        <begin position="124"/>
        <end position="137"/>
    </location>
</feature>
<evidence type="ECO:0000313" key="3">
    <source>
        <dbReference type="EMBL" id="KAK5843624.1"/>
    </source>
</evidence>
<reference evidence="3 4" key="1">
    <citation type="submission" date="2023-03" db="EMBL/GenBank/DDBJ databases">
        <title>WGS of Gossypium arboreum.</title>
        <authorList>
            <person name="Yu D."/>
        </authorList>
    </citation>
    <scope>NUCLEOTIDE SEQUENCE [LARGE SCALE GENOMIC DNA]</scope>
    <source>
        <tissue evidence="3">Leaf</tissue>
    </source>
</reference>
<sequence length="184" mass="18791">MAYQDFVVVALVFMVVVGVFAIDLSTSPAPSKASSPSKPLSSSSPASSPKISSIKSLSQSSNSPSLSPLKSDEIAPKSSHSAAPKSSSSSYSPSLSKSGNPKAKKGFNRDVESPEMVSSPPSPTINDEVSDAPSSSPKGAGDVADNDSLKSTNDSPARTPSDAIVIKVATLIFSVIAVVGFYLL</sequence>
<keyword evidence="4" id="KW-1185">Reference proteome</keyword>
<dbReference type="Proteomes" id="UP001358586">
    <property type="component" value="Chromosome 2"/>
</dbReference>
<keyword evidence="2" id="KW-0812">Transmembrane</keyword>
<evidence type="ECO:0000256" key="1">
    <source>
        <dbReference type="SAM" id="MobiDB-lite"/>
    </source>
</evidence>